<protein>
    <submittedName>
        <fullName evidence="4">Integrase</fullName>
    </submittedName>
</protein>
<evidence type="ECO:0000313" key="4">
    <source>
        <dbReference type="EMBL" id="MBB5020293.1"/>
    </source>
</evidence>
<evidence type="ECO:0000259" key="3">
    <source>
        <dbReference type="PROSITE" id="PS51898"/>
    </source>
</evidence>
<evidence type="ECO:0000256" key="2">
    <source>
        <dbReference type="ARBA" id="ARBA00023172"/>
    </source>
</evidence>
<comment type="caution">
    <text evidence="4">The sequence shown here is derived from an EMBL/GenBank/DDBJ whole genome shotgun (WGS) entry which is preliminary data.</text>
</comment>
<proteinExistence type="predicted"/>
<dbReference type="PANTHER" id="PTHR34605">
    <property type="entry name" value="PHAGE_INTEGRASE DOMAIN-CONTAINING PROTEIN"/>
    <property type="match status" value="1"/>
</dbReference>
<dbReference type="EMBL" id="JACHHY010000030">
    <property type="protein sequence ID" value="MBB5020293.1"/>
    <property type="molecule type" value="Genomic_DNA"/>
</dbReference>
<dbReference type="InterPro" id="IPR010998">
    <property type="entry name" value="Integrase_recombinase_N"/>
</dbReference>
<dbReference type="InterPro" id="IPR052925">
    <property type="entry name" value="Phage_Integrase-like_Recomb"/>
</dbReference>
<reference evidence="4 5" key="1">
    <citation type="submission" date="2020-08" db="EMBL/GenBank/DDBJ databases">
        <title>Genomic Encyclopedia of Type Strains, Phase IV (KMG-IV): sequencing the most valuable type-strain genomes for metagenomic binning, comparative biology and taxonomic classification.</title>
        <authorList>
            <person name="Goeker M."/>
        </authorList>
    </citation>
    <scope>NUCLEOTIDE SEQUENCE [LARGE SCALE GENOMIC DNA]</scope>
    <source>
        <strain evidence="4 5">DSM 27165</strain>
    </source>
</reference>
<keyword evidence="2" id="KW-0233">DNA recombination</keyword>
<dbReference type="Gene3D" id="1.10.150.130">
    <property type="match status" value="1"/>
</dbReference>
<evidence type="ECO:0000256" key="1">
    <source>
        <dbReference type="ARBA" id="ARBA00023125"/>
    </source>
</evidence>
<dbReference type="PROSITE" id="PS51898">
    <property type="entry name" value="TYR_RECOMBINASE"/>
    <property type="match status" value="1"/>
</dbReference>
<dbReference type="RefSeq" id="WP_184041695.1">
    <property type="nucleotide sequence ID" value="NZ_JACHHY010000030.1"/>
</dbReference>
<dbReference type="Pfam" id="PF00589">
    <property type="entry name" value="Phage_integrase"/>
    <property type="match status" value="1"/>
</dbReference>
<dbReference type="GO" id="GO:0006310">
    <property type="term" value="P:DNA recombination"/>
    <property type="evidence" value="ECO:0007669"/>
    <property type="project" value="UniProtKB-KW"/>
</dbReference>
<keyword evidence="1" id="KW-0238">DNA-binding</keyword>
<dbReference type="InterPro" id="IPR013762">
    <property type="entry name" value="Integrase-like_cat_sf"/>
</dbReference>
<dbReference type="CDD" id="cd00799">
    <property type="entry name" value="INT_Cre_C"/>
    <property type="match status" value="1"/>
</dbReference>
<feature type="domain" description="Tyr recombinase" evidence="3">
    <location>
        <begin position="99"/>
        <end position="305"/>
    </location>
</feature>
<dbReference type="InterPro" id="IPR011010">
    <property type="entry name" value="DNA_brk_join_enz"/>
</dbReference>
<dbReference type="SUPFAM" id="SSF56349">
    <property type="entry name" value="DNA breaking-rejoining enzymes"/>
    <property type="match status" value="1"/>
</dbReference>
<gene>
    <name evidence="4" type="ORF">HNQ59_003612</name>
</gene>
<name>A0A840MVD4_9PROT</name>
<organism evidence="4 5">
    <name type="scientific">Chitinivorax tropicus</name>
    <dbReference type="NCBI Taxonomy" id="714531"/>
    <lineage>
        <taxon>Bacteria</taxon>
        <taxon>Pseudomonadati</taxon>
        <taxon>Pseudomonadota</taxon>
        <taxon>Betaproteobacteria</taxon>
        <taxon>Chitinivorax</taxon>
    </lineage>
</organism>
<dbReference type="Proteomes" id="UP000575898">
    <property type="component" value="Unassembled WGS sequence"/>
</dbReference>
<sequence length="316" mass="35760">MERLAYYIDAATRINTKRSYQSAIRHYEVEWGGFLPATAEDVAKYLADHAAILTGNTLKSRLAALGQWHQSQGFPDPTKAPLVRKIMKGIRMIHTHVERQAKPLQLDVLTQTVSWLDEQIMRSDAQQPCLQHVRNKALLLLGFWRGFRSDELVRLRIEHIQIQTGRGMVCFLPTSKADRDNRGRRYQVPALKTLCPVDACEAWLALAGLKAGPLFRGVDRWGRIKPDGLHVNSIVPLLRRVLAESGNALPESYTSHSLRRGFANWAIANGWDIKTLMQYVGWRDLKSAMQYVDATDPFVAFNAKLTLMGSPEDDQS</sequence>
<dbReference type="AlphaFoldDB" id="A0A840MVD4"/>
<keyword evidence="5" id="KW-1185">Reference proteome</keyword>
<dbReference type="SUPFAM" id="SSF47823">
    <property type="entry name" value="lambda integrase-like, N-terminal domain"/>
    <property type="match status" value="1"/>
</dbReference>
<evidence type="ECO:0000313" key="5">
    <source>
        <dbReference type="Proteomes" id="UP000575898"/>
    </source>
</evidence>
<accession>A0A840MVD4</accession>
<dbReference type="Gene3D" id="1.10.443.10">
    <property type="entry name" value="Intergrase catalytic core"/>
    <property type="match status" value="1"/>
</dbReference>
<dbReference type="GO" id="GO:0003677">
    <property type="term" value="F:DNA binding"/>
    <property type="evidence" value="ECO:0007669"/>
    <property type="project" value="UniProtKB-KW"/>
</dbReference>
<dbReference type="InterPro" id="IPR002104">
    <property type="entry name" value="Integrase_catalytic"/>
</dbReference>
<dbReference type="PANTHER" id="PTHR34605:SF3">
    <property type="entry name" value="P CELL-TYPE AGGLUTINATION PROTEIN MAP4-LIKE-RELATED"/>
    <property type="match status" value="1"/>
</dbReference>
<dbReference type="GO" id="GO:0015074">
    <property type="term" value="P:DNA integration"/>
    <property type="evidence" value="ECO:0007669"/>
    <property type="project" value="InterPro"/>
</dbReference>